<evidence type="ECO:0000313" key="1">
    <source>
        <dbReference type="EMBL" id="SOS74868.1"/>
    </source>
</evidence>
<dbReference type="OrthoDB" id="612554at2"/>
<proteinExistence type="predicted"/>
<keyword evidence="2" id="KW-1185">Reference proteome</keyword>
<dbReference type="AlphaFoldDB" id="A0A2H1YHB8"/>
<evidence type="ECO:0008006" key="3">
    <source>
        <dbReference type="Google" id="ProtNLM"/>
    </source>
</evidence>
<dbReference type="RefSeq" id="WP_101917421.1">
    <property type="nucleotide sequence ID" value="NZ_OENF01000034.1"/>
</dbReference>
<accession>A0A2H1YHB8</accession>
<dbReference type="EMBL" id="OENF01000034">
    <property type="protein sequence ID" value="SOS74868.1"/>
    <property type="molecule type" value="Genomic_DNA"/>
</dbReference>
<sequence length="673" mass="78161">MYQYQNNILSIPARLLYKDWALMSYNTYKSYCSRGKLVRTKEGRGKDNEAWVSFHDLSPIYKEICFARIGDPKEVLVVNLLEEYIVPDIEATKFFTRHRTPSGKSLSSEKQREKATNCMILNAITSIFTEKGVLAKKFGKQKTKIWERVSESVNAIDTDKWQCSLPNNPRSLKRRYDKYLKESYGAFIHGGEGSINSRRVTADVESLIVSLYCLPSKPYSSVVHDLYLQFLGGAIEVVDYKTGEIFNREDFYVNESPVEISESTIWNYINLPRNQLLIKKYRNGAYDFNHKQRPHVNRTAPNYSMSKITLDDRDIMHTKLHNGKRVMAYYAFDDLSGAMIGISHSLEKNHDLYLDCIRDMFRFTSNKGLGVPMQMEVEHHLVSDFKDGLMKAGNIFPFVRWCNPTNSQEKYAERLIGTKKYGVEKNNNQGVGRFYARGDSNRTTSQKIFDAENNNYKFSKATYKVIVANDLQEQLEYNNQLHPNQKKYQGMSRMDVFIHHVNPDLPQLDRGQLAKYIGFKTQTSIRRSQYVTVQYEKFQLENPAVLNQLASNNYNVDAYYLPTETNEINEVFIYQNDLFICECQPVPTFNRANAEWTDKDVQGYQDATKYISQFDKMVKTDTEQQLRRVAIIKNDMPIIDVTPEIVKTVAKIEEFEYEAFDEVSERNNAIDDL</sequence>
<organism evidence="1 2">
    <name type="scientific">Tenacibaculum piscium</name>
    <dbReference type="NCBI Taxonomy" id="1458515"/>
    <lineage>
        <taxon>Bacteria</taxon>
        <taxon>Pseudomonadati</taxon>
        <taxon>Bacteroidota</taxon>
        <taxon>Flavobacteriia</taxon>
        <taxon>Flavobacteriales</taxon>
        <taxon>Flavobacteriaceae</taxon>
        <taxon>Tenacibaculum</taxon>
    </lineage>
</organism>
<protein>
    <recommendedName>
        <fullName evidence="3">Integrase catalytic domain-containing protein</fullName>
    </recommendedName>
</protein>
<gene>
    <name evidence="1" type="ORF">TNO020_40087</name>
</gene>
<dbReference type="Proteomes" id="UP000234211">
    <property type="component" value="Unassembled WGS sequence"/>
</dbReference>
<name>A0A2H1YHB8_9FLAO</name>
<evidence type="ECO:0000313" key="2">
    <source>
        <dbReference type="Proteomes" id="UP000234211"/>
    </source>
</evidence>
<reference evidence="2" key="1">
    <citation type="submission" date="2017-11" db="EMBL/GenBank/DDBJ databases">
        <authorList>
            <person name="Duchaud E."/>
        </authorList>
    </citation>
    <scope>NUCLEOTIDE SEQUENCE [LARGE SCALE GENOMIC DNA]</scope>
    <source>
        <strain evidence="2">Tenacibaculum sp. TNO020</strain>
    </source>
</reference>